<accession>A0A1Y2B7E5</accession>
<reference evidence="1 2" key="1">
    <citation type="submission" date="2016-07" db="EMBL/GenBank/DDBJ databases">
        <title>Pervasive Adenine N6-methylation of Active Genes in Fungi.</title>
        <authorList>
            <consortium name="DOE Joint Genome Institute"/>
            <person name="Mondo S.J."/>
            <person name="Dannebaum R.O."/>
            <person name="Kuo R.C."/>
            <person name="Labutti K."/>
            <person name="Haridas S."/>
            <person name="Kuo A."/>
            <person name="Salamov A."/>
            <person name="Ahrendt S.R."/>
            <person name="Lipzen A."/>
            <person name="Sullivan W."/>
            <person name="Andreopoulos W.B."/>
            <person name="Clum A."/>
            <person name="Lindquist E."/>
            <person name="Daum C."/>
            <person name="Ramamoorthy G.K."/>
            <person name="Gryganskyi A."/>
            <person name="Culley D."/>
            <person name="Magnuson J.K."/>
            <person name="James T.Y."/>
            <person name="O'Malley M.A."/>
            <person name="Stajich J.E."/>
            <person name="Spatafora J.W."/>
            <person name="Visel A."/>
            <person name="Grigoriev I.V."/>
        </authorList>
    </citation>
    <scope>NUCLEOTIDE SEQUENCE [LARGE SCALE GENOMIC DNA]</scope>
    <source>
        <strain evidence="1 2">68-887.2</strain>
    </source>
</reference>
<comment type="caution">
    <text evidence="1">The sequence shown here is derived from an EMBL/GenBank/DDBJ whole genome shotgun (WGS) entry which is preliminary data.</text>
</comment>
<dbReference type="SUPFAM" id="SSF51658">
    <property type="entry name" value="Xylose isomerase-like"/>
    <property type="match status" value="1"/>
</dbReference>
<protein>
    <submittedName>
        <fullName evidence="1">Xylose isomerase-like protein</fullName>
    </submittedName>
</protein>
<evidence type="ECO:0000313" key="1">
    <source>
        <dbReference type="EMBL" id="ORY30763.1"/>
    </source>
</evidence>
<gene>
    <name evidence="1" type="ORF">BCR39DRAFT_528195</name>
</gene>
<dbReference type="AlphaFoldDB" id="A0A1Y2B7E5"/>
<keyword evidence="2" id="KW-1185">Reference proteome</keyword>
<evidence type="ECO:0000313" key="2">
    <source>
        <dbReference type="Proteomes" id="UP000193986"/>
    </source>
</evidence>
<sequence>MRIPEILFLHSSSLSDMKVLWFRSTWGIDHIEWPDLFRRAKALDYDGIEFNLHRAGPPEGYFALKTLLDDLELKVIVQTFSSWVNYAGPRPPGLTCEDHIAIYRQHLKAAKFFEPVQLNVQSGVDYWSREDSIQFYRQTIEIDRELGLSGRVCHETHRNRSLFHPYVTAHILQVVPELRLTGDLSHWTCVCERLLDVSSEDVEVLNQVIPHIQHIHARIGTTQSSQCPTPADHGYAAERSFFQSTWKKIIERVHRDGKRDWISIVPEYGAYPYQPLYHPQNFSELADLEKLRLEPIFSNFLRELNEPSQQH</sequence>
<dbReference type="InterPro" id="IPR036237">
    <property type="entry name" value="Xyl_isomerase-like_sf"/>
</dbReference>
<organism evidence="1 2">
    <name type="scientific">Naematelia encephala</name>
    <dbReference type="NCBI Taxonomy" id="71784"/>
    <lineage>
        <taxon>Eukaryota</taxon>
        <taxon>Fungi</taxon>
        <taxon>Dikarya</taxon>
        <taxon>Basidiomycota</taxon>
        <taxon>Agaricomycotina</taxon>
        <taxon>Tremellomycetes</taxon>
        <taxon>Tremellales</taxon>
        <taxon>Naemateliaceae</taxon>
        <taxon>Naematelia</taxon>
    </lineage>
</organism>
<keyword evidence="1" id="KW-0413">Isomerase</keyword>
<dbReference type="Proteomes" id="UP000193986">
    <property type="component" value="Unassembled WGS sequence"/>
</dbReference>
<dbReference type="InParanoid" id="A0A1Y2B7E5"/>
<proteinExistence type="predicted"/>
<dbReference type="EMBL" id="MCFC01000018">
    <property type="protein sequence ID" value="ORY30763.1"/>
    <property type="molecule type" value="Genomic_DNA"/>
</dbReference>
<name>A0A1Y2B7E5_9TREE</name>
<dbReference type="GO" id="GO:0016853">
    <property type="term" value="F:isomerase activity"/>
    <property type="evidence" value="ECO:0007669"/>
    <property type="project" value="UniProtKB-KW"/>
</dbReference>
<dbReference type="OrthoDB" id="9971575at2759"/>
<dbReference type="Gene3D" id="3.20.20.150">
    <property type="entry name" value="Divalent-metal-dependent TIM barrel enzymes"/>
    <property type="match status" value="1"/>
</dbReference>